<feature type="transmembrane region" description="Helical" evidence="8">
    <location>
        <begin position="168"/>
        <end position="189"/>
    </location>
</feature>
<dbReference type="InterPro" id="IPR038731">
    <property type="entry name" value="RgtA/B/C-like"/>
</dbReference>
<dbReference type="GO" id="GO:0005886">
    <property type="term" value="C:plasma membrane"/>
    <property type="evidence" value="ECO:0007669"/>
    <property type="project" value="UniProtKB-SubCell"/>
</dbReference>
<evidence type="ECO:0000256" key="5">
    <source>
        <dbReference type="ARBA" id="ARBA00022692"/>
    </source>
</evidence>
<feature type="transmembrane region" description="Helical" evidence="8">
    <location>
        <begin position="201"/>
        <end position="231"/>
    </location>
</feature>
<gene>
    <name evidence="10" type="ORF">IQ260_01760</name>
</gene>
<dbReference type="EMBL" id="JADEXP010000006">
    <property type="protein sequence ID" value="MBE9065373.1"/>
    <property type="molecule type" value="Genomic_DNA"/>
</dbReference>
<feature type="transmembrane region" description="Helical" evidence="8">
    <location>
        <begin position="12"/>
        <end position="30"/>
    </location>
</feature>
<feature type="transmembrane region" description="Helical" evidence="8">
    <location>
        <begin position="237"/>
        <end position="258"/>
    </location>
</feature>
<evidence type="ECO:0000256" key="2">
    <source>
        <dbReference type="ARBA" id="ARBA00022475"/>
    </source>
</evidence>
<dbReference type="AlphaFoldDB" id="A0A928X1N2"/>
<protein>
    <submittedName>
        <fullName evidence="10">Glycosyltransferase family 39 protein</fullName>
    </submittedName>
</protein>
<comment type="caution">
    <text evidence="10">The sequence shown here is derived from an EMBL/GenBank/DDBJ whole genome shotgun (WGS) entry which is preliminary data.</text>
</comment>
<dbReference type="Pfam" id="PF13231">
    <property type="entry name" value="PMT_2"/>
    <property type="match status" value="1"/>
</dbReference>
<organism evidence="10 11">
    <name type="scientific">Leptolyngbya cf. ectocarpi LEGE 11479</name>
    <dbReference type="NCBI Taxonomy" id="1828722"/>
    <lineage>
        <taxon>Bacteria</taxon>
        <taxon>Bacillati</taxon>
        <taxon>Cyanobacteriota</taxon>
        <taxon>Cyanophyceae</taxon>
        <taxon>Leptolyngbyales</taxon>
        <taxon>Leptolyngbyaceae</taxon>
        <taxon>Leptolyngbya group</taxon>
        <taxon>Leptolyngbya</taxon>
    </lineage>
</organism>
<feature type="domain" description="Glycosyltransferase RgtA/B/C/D-like" evidence="9">
    <location>
        <begin position="98"/>
        <end position="256"/>
    </location>
</feature>
<reference evidence="10" key="1">
    <citation type="submission" date="2020-10" db="EMBL/GenBank/DDBJ databases">
        <authorList>
            <person name="Castelo-Branco R."/>
            <person name="Eusebio N."/>
            <person name="Adriana R."/>
            <person name="Vieira A."/>
            <person name="Brugerolle De Fraissinette N."/>
            <person name="Rezende De Castro R."/>
            <person name="Schneider M.P."/>
            <person name="Vasconcelos V."/>
            <person name="Leao P.N."/>
        </authorList>
    </citation>
    <scope>NUCLEOTIDE SEQUENCE</scope>
    <source>
        <strain evidence="10">LEGE 11479</strain>
    </source>
</reference>
<feature type="transmembrane region" description="Helical" evidence="8">
    <location>
        <begin position="373"/>
        <end position="393"/>
    </location>
</feature>
<keyword evidence="5 8" id="KW-0812">Transmembrane</keyword>
<dbReference type="InterPro" id="IPR050297">
    <property type="entry name" value="LipidA_mod_glycosyltrf_83"/>
</dbReference>
<accession>A0A928X1N2</accession>
<dbReference type="GO" id="GO:0016763">
    <property type="term" value="F:pentosyltransferase activity"/>
    <property type="evidence" value="ECO:0007669"/>
    <property type="project" value="TreeGrafter"/>
</dbReference>
<feature type="transmembrane region" description="Helical" evidence="8">
    <location>
        <begin position="343"/>
        <end position="361"/>
    </location>
</feature>
<evidence type="ECO:0000256" key="6">
    <source>
        <dbReference type="ARBA" id="ARBA00022989"/>
    </source>
</evidence>
<proteinExistence type="predicted"/>
<sequence>MKRSEPSFSLPLEPALMGVIGVAIALRFFLLTRHELWYDEALSMLLSSGQRLSYQAPGAAPIALKEYSQLLQIPMEQGLGDTIETIKNILKGILGDAHPPLFYLSQHVWMRLFGAGIAAQRSLVVLTGIGTIGCGYGLGRLVLGARGGLILAALLATNPFFLAHSLNLRMYALLTFWAVLSQWLLLLLLAYDQQKRPWRPLWLGLAAAVAGGLLTQYLYAYCLISLGITVLVLGRRHWLRCGSALGMGVLLSLPWVLWGTRQQANNRADVLNQISVEGSPAEIAWRHFQDIAHTLANHLLLGHWTTGLKPYGESIKPAAVAVGVGVIIFLVFILWQLRRERRILATGVVLGLIPLLVALGLDILTNKFTVGFGWGRSTIVALPGCLLLIASWLMTLQRWQQPVIAGVLSLYLVMGVGSFVGRDRNIFRTLDTLIEPGQSTLIVINSNAWGNVSRLAYHIDGSQKPVDILMRSPADLAADLEIAVDTGNYDRILFANTRYPVWDTPKTDDIAQALYRDAQAALEPNYLLTEQTFLTGTMKLDQFEIRAYRYNL</sequence>
<evidence type="ECO:0000256" key="4">
    <source>
        <dbReference type="ARBA" id="ARBA00022679"/>
    </source>
</evidence>
<feature type="transmembrane region" description="Helical" evidence="8">
    <location>
        <begin position="318"/>
        <end position="337"/>
    </location>
</feature>
<name>A0A928X1N2_LEPEC</name>
<evidence type="ECO:0000256" key="7">
    <source>
        <dbReference type="ARBA" id="ARBA00023136"/>
    </source>
</evidence>
<keyword evidence="6 8" id="KW-1133">Transmembrane helix</keyword>
<keyword evidence="7 8" id="KW-0472">Membrane</keyword>
<keyword evidence="4" id="KW-0808">Transferase</keyword>
<dbReference type="PANTHER" id="PTHR33908">
    <property type="entry name" value="MANNOSYLTRANSFERASE YKCB-RELATED"/>
    <property type="match status" value="1"/>
</dbReference>
<keyword evidence="11" id="KW-1185">Reference proteome</keyword>
<evidence type="ECO:0000256" key="3">
    <source>
        <dbReference type="ARBA" id="ARBA00022676"/>
    </source>
</evidence>
<evidence type="ECO:0000313" key="10">
    <source>
        <dbReference type="EMBL" id="MBE9065373.1"/>
    </source>
</evidence>
<dbReference type="PANTHER" id="PTHR33908:SF11">
    <property type="entry name" value="MEMBRANE PROTEIN"/>
    <property type="match status" value="1"/>
</dbReference>
<feature type="transmembrane region" description="Helical" evidence="8">
    <location>
        <begin position="399"/>
        <end position="420"/>
    </location>
</feature>
<evidence type="ECO:0000313" key="11">
    <source>
        <dbReference type="Proteomes" id="UP000615026"/>
    </source>
</evidence>
<keyword evidence="2" id="KW-1003">Cell membrane</keyword>
<dbReference type="RefSeq" id="WP_193990283.1">
    <property type="nucleotide sequence ID" value="NZ_JADEXP010000006.1"/>
</dbReference>
<dbReference type="GO" id="GO:0009103">
    <property type="term" value="P:lipopolysaccharide biosynthetic process"/>
    <property type="evidence" value="ECO:0007669"/>
    <property type="project" value="UniProtKB-ARBA"/>
</dbReference>
<feature type="transmembrane region" description="Helical" evidence="8">
    <location>
        <begin position="141"/>
        <end position="162"/>
    </location>
</feature>
<evidence type="ECO:0000256" key="8">
    <source>
        <dbReference type="SAM" id="Phobius"/>
    </source>
</evidence>
<evidence type="ECO:0000259" key="9">
    <source>
        <dbReference type="Pfam" id="PF13231"/>
    </source>
</evidence>
<comment type="subcellular location">
    <subcellularLocation>
        <location evidence="1">Cell membrane</location>
        <topology evidence="1">Multi-pass membrane protein</topology>
    </subcellularLocation>
</comment>
<dbReference type="Proteomes" id="UP000615026">
    <property type="component" value="Unassembled WGS sequence"/>
</dbReference>
<evidence type="ECO:0000256" key="1">
    <source>
        <dbReference type="ARBA" id="ARBA00004651"/>
    </source>
</evidence>
<keyword evidence="3" id="KW-0328">Glycosyltransferase</keyword>